<accession>A0A1I8HW69</accession>
<dbReference type="Gene3D" id="2.60.40.150">
    <property type="entry name" value="C2 domain"/>
    <property type="match status" value="1"/>
</dbReference>
<dbReference type="GO" id="GO:0061669">
    <property type="term" value="P:spontaneous neurotransmitter secretion"/>
    <property type="evidence" value="ECO:0007669"/>
    <property type="project" value="TreeGrafter"/>
</dbReference>
<reference evidence="4 5" key="1">
    <citation type="submission" date="2016-11" db="UniProtKB">
        <authorList>
            <consortium name="WormBaseParasite"/>
        </authorList>
    </citation>
    <scope>IDENTIFICATION</scope>
</reference>
<evidence type="ECO:0000313" key="5">
    <source>
        <dbReference type="WBParaSite" id="maker-uti_cns_0008482-snap-gene-0.4-mRNA-1"/>
    </source>
</evidence>
<dbReference type="Proteomes" id="UP000095280">
    <property type="component" value="Unplaced"/>
</dbReference>
<evidence type="ECO:0000313" key="3">
    <source>
        <dbReference type="Proteomes" id="UP000095280"/>
    </source>
</evidence>
<evidence type="ECO:0000259" key="2">
    <source>
        <dbReference type="PROSITE" id="PS50004"/>
    </source>
</evidence>
<dbReference type="SUPFAM" id="SSF49562">
    <property type="entry name" value="C2 domain (Calcium/lipid-binding domain, CaLB)"/>
    <property type="match status" value="1"/>
</dbReference>
<dbReference type="GO" id="GO:0098793">
    <property type="term" value="C:presynapse"/>
    <property type="evidence" value="ECO:0007669"/>
    <property type="project" value="GOC"/>
</dbReference>
<dbReference type="AlphaFoldDB" id="A0A1I8HW69"/>
<name>A0A1I8HW69_9PLAT</name>
<dbReference type="WBParaSite" id="maker-uti_cns_0008353-snap-gene-0.4-mRNA-1">
    <property type="protein sequence ID" value="maker-uti_cns_0008353-snap-gene-0.4-mRNA-1"/>
    <property type="gene ID" value="maker-uti_cns_0008353-snap-gene-0.4"/>
</dbReference>
<dbReference type="InterPro" id="IPR035892">
    <property type="entry name" value="C2_domain_sf"/>
</dbReference>
<dbReference type="SMART" id="SM00239">
    <property type="entry name" value="C2"/>
    <property type="match status" value="1"/>
</dbReference>
<keyword evidence="3" id="KW-1185">Reference proteome</keyword>
<protein>
    <submittedName>
        <fullName evidence="4 5">C2 domain-containing protein</fullName>
    </submittedName>
</protein>
<dbReference type="Pfam" id="PF00168">
    <property type="entry name" value="C2"/>
    <property type="match status" value="1"/>
</dbReference>
<proteinExistence type="predicted"/>
<keyword evidence="1" id="KW-0479">Metal-binding</keyword>
<dbReference type="GO" id="GO:0017158">
    <property type="term" value="P:regulation of calcium ion-dependent exocytosis"/>
    <property type="evidence" value="ECO:0007669"/>
    <property type="project" value="TreeGrafter"/>
</dbReference>
<feature type="domain" description="C2" evidence="2">
    <location>
        <begin position="1"/>
        <end position="83"/>
    </location>
</feature>
<organism evidence="3 4">
    <name type="scientific">Macrostomum lignano</name>
    <dbReference type="NCBI Taxonomy" id="282301"/>
    <lineage>
        <taxon>Eukaryota</taxon>
        <taxon>Metazoa</taxon>
        <taxon>Spiralia</taxon>
        <taxon>Lophotrochozoa</taxon>
        <taxon>Platyhelminthes</taxon>
        <taxon>Rhabditophora</taxon>
        <taxon>Macrostomorpha</taxon>
        <taxon>Macrostomida</taxon>
        <taxon>Macrostomidae</taxon>
        <taxon>Macrostomum</taxon>
    </lineage>
</organism>
<dbReference type="InterPro" id="IPR043566">
    <property type="entry name" value="Rabphilin/DOC2/Noc2"/>
</dbReference>
<evidence type="ECO:0000256" key="1">
    <source>
        <dbReference type="ARBA" id="ARBA00022723"/>
    </source>
</evidence>
<dbReference type="PROSITE" id="PS50004">
    <property type="entry name" value="C2"/>
    <property type="match status" value="1"/>
</dbReference>
<sequence>RPRLRRFLRPDRNRNGKFKTAVKKKTLNPEFNEDFLFSVSPQELPLKTLEITVWDKDFGAKNDFIGALRLGNKCSGERWTHWEAAIKMPYQTHTVWHPLGVELHHHH</sequence>
<dbReference type="PANTHER" id="PTHR45729">
    <property type="entry name" value="RABPHILIN, ISOFORM A"/>
    <property type="match status" value="1"/>
</dbReference>
<dbReference type="GO" id="GO:0006887">
    <property type="term" value="P:exocytosis"/>
    <property type="evidence" value="ECO:0007669"/>
    <property type="project" value="TreeGrafter"/>
</dbReference>
<dbReference type="InterPro" id="IPR000008">
    <property type="entry name" value="C2_dom"/>
</dbReference>
<dbReference type="PANTHER" id="PTHR45729:SF6">
    <property type="entry name" value="RABPHILIN, ISOFORM A"/>
    <property type="match status" value="1"/>
</dbReference>
<evidence type="ECO:0000313" key="4">
    <source>
        <dbReference type="WBParaSite" id="maker-uti_cns_0008353-snap-gene-0.4-mRNA-1"/>
    </source>
</evidence>
<dbReference type="WBParaSite" id="maker-uti_cns_0008482-snap-gene-0.4-mRNA-1">
    <property type="protein sequence ID" value="maker-uti_cns_0008482-snap-gene-0.4-mRNA-1"/>
    <property type="gene ID" value="maker-uti_cns_0008482-snap-gene-0.4"/>
</dbReference>
<dbReference type="GO" id="GO:0046872">
    <property type="term" value="F:metal ion binding"/>
    <property type="evidence" value="ECO:0007669"/>
    <property type="project" value="UniProtKB-KW"/>
</dbReference>